<evidence type="ECO:0000313" key="2">
    <source>
        <dbReference type="Proteomes" id="UP000322667"/>
    </source>
</evidence>
<accession>A0A5D2QNC8</accession>
<name>A0A5D2QNC8_GOSTO</name>
<dbReference type="Proteomes" id="UP000322667">
    <property type="component" value="Chromosome A05"/>
</dbReference>
<dbReference type="AlphaFoldDB" id="A0A5D2QNC8"/>
<protein>
    <submittedName>
        <fullName evidence="1">Uncharacterized protein</fullName>
    </submittedName>
</protein>
<evidence type="ECO:0000313" key="1">
    <source>
        <dbReference type="EMBL" id="TYI29612.1"/>
    </source>
</evidence>
<proteinExistence type="predicted"/>
<gene>
    <name evidence="1" type="ORF">ES332_A05G328900v1</name>
</gene>
<sequence>MCGITTTLTKIAKLGGLKVILQTFQPVYHWLQQEVKCVCNKLVEILDCESNMRMILHCSYI</sequence>
<dbReference type="EMBL" id="CM017614">
    <property type="protein sequence ID" value="TYI29612.1"/>
    <property type="molecule type" value="Genomic_DNA"/>
</dbReference>
<keyword evidence="2" id="KW-1185">Reference proteome</keyword>
<organism evidence="1 2">
    <name type="scientific">Gossypium tomentosum</name>
    <name type="common">Hawaiian cotton</name>
    <name type="synonym">Gossypium sandvicense</name>
    <dbReference type="NCBI Taxonomy" id="34277"/>
    <lineage>
        <taxon>Eukaryota</taxon>
        <taxon>Viridiplantae</taxon>
        <taxon>Streptophyta</taxon>
        <taxon>Embryophyta</taxon>
        <taxon>Tracheophyta</taxon>
        <taxon>Spermatophyta</taxon>
        <taxon>Magnoliopsida</taxon>
        <taxon>eudicotyledons</taxon>
        <taxon>Gunneridae</taxon>
        <taxon>Pentapetalae</taxon>
        <taxon>rosids</taxon>
        <taxon>malvids</taxon>
        <taxon>Malvales</taxon>
        <taxon>Malvaceae</taxon>
        <taxon>Malvoideae</taxon>
        <taxon>Gossypium</taxon>
    </lineage>
</organism>
<reference evidence="1 2" key="1">
    <citation type="submission" date="2019-07" db="EMBL/GenBank/DDBJ databases">
        <title>WGS assembly of Gossypium tomentosum.</title>
        <authorList>
            <person name="Chen Z.J."/>
            <person name="Sreedasyam A."/>
            <person name="Ando A."/>
            <person name="Song Q."/>
            <person name="De L."/>
            <person name="Hulse-Kemp A."/>
            <person name="Ding M."/>
            <person name="Ye W."/>
            <person name="Kirkbride R."/>
            <person name="Jenkins J."/>
            <person name="Plott C."/>
            <person name="Lovell J."/>
            <person name="Lin Y.-M."/>
            <person name="Vaughn R."/>
            <person name="Liu B."/>
            <person name="Li W."/>
            <person name="Simpson S."/>
            <person name="Scheffler B."/>
            <person name="Saski C."/>
            <person name="Grover C."/>
            <person name="Hu G."/>
            <person name="Conover J."/>
            <person name="Carlson J."/>
            <person name="Shu S."/>
            <person name="Boston L."/>
            <person name="Williams M."/>
            <person name="Peterson D."/>
            <person name="Mcgee K."/>
            <person name="Jones D."/>
            <person name="Wendel J."/>
            <person name="Stelly D."/>
            <person name="Grimwood J."/>
            <person name="Schmutz J."/>
        </authorList>
    </citation>
    <scope>NUCLEOTIDE SEQUENCE [LARGE SCALE GENOMIC DNA]</scope>
    <source>
        <strain evidence="1">7179.01</strain>
    </source>
</reference>